<proteinExistence type="predicted"/>
<feature type="compositionally biased region" description="Polar residues" evidence="4">
    <location>
        <begin position="259"/>
        <end position="275"/>
    </location>
</feature>
<dbReference type="STRING" id="310780.SAMN05216267_108610"/>
<keyword evidence="2 6" id="KW-0238">DNA-binding</keyword>
<feature type="domain" description="HTH araC/xylS-type" evidence="5">
    <location>
        <begin position="152"/>
        <end position="249"/>
    </location>
</feature>
<protein>
    <submittedName>
        <fullName evidence="6">AraC-type DNA-binding protein</fullName>
    </submittedName>
</protein>
<evidence type="ECO:0000256" key="4">
    <source>
        <dbReference type="SAM" id="MobiDB-lite"/>
    </source>
</evidence>
<evidence type="ECO:0000259" key="5">
    <source>
        <dbReference type="PROSITE" id="PS01124"/>
    </source>
</evidence>
<dbReference type="GO" id="GO:0043565">
    <property type="term" value="F:sequence-specific DNA binding"/>
    <property type="evidence" value="ECO:0007669"/>
    <property type="project" value="InterPro"/>
</dbReference>
<dbReference type="EMBL" id="FODD01000086">
    <property type="protein sequence ID" value="SEP06758.1"/>
    <property type="molecule type" value="Genomic_DNA"/>
</dbReference>
<reference evidence="6 7" key="1">
    <citation type="submission" date="2016-10" db="EMBL/GenBank/DDBJ databases">
        <authorList>
            <person name="de Groot N.N."/>
        </authorList>
    </citation>
    <scope>NUCLEOTIDE SEQUENCE [LARGE SCALE GENOMIC DNA]</scope>
    <source>
        <strain evidence="6 7">CGMCC 4.2026</strain>
    </source>
</reference>
<dbReference type="AlphaFoldDB" id="A0A1H8UW17"/>
<accession>A0A1H8UW17</accession>
<dbReference type="InterPro" id="IPR046532">
    <property type="entry name" value="DUF6597"/>
</dbReference>
<dbReference type="PANTHER" id="PTHR46796">
    <property type="entry name" value="HTH-TYPE TRANSCRIPTIONAL ACTIVATOR RHAS-RELATED"/>
    <property type="match status" value="1"/>
</dbReference>
<organism evidence="6 7">
    <name type="scientific">Actinacidiphila rubida</name>
    <dbReference type="NCBI Taxonomy" id="310780"/>
    <lineage>
        <taxon>Bacteria</taxon>
        <taxon>Bacillati</taxon>
        <taxon>Actinomycetota</taxon>
        <taxon>Actinomycetes</taxon>
        <taxon>Kitasatosporales</taxon>
        <taxon>Streptomycetaceae</taxon>
        <taxon>Actinacidiphila</taxon>
    </lineage>
</organism>
<dbReference type="SMART" id="SM00342">
    <property type="entry name" value="HTH_ARAC"/>
    <property type="match status" value="1"/>
</dbReference>
<dbReference type="Pfam" id="PF12833">
    <property type="entry name" value="HTH_18"/>
    <property type="match status" value="1"/>
</dbReference>
<feature type="region of interest" description="Disordered" evidence="4">
    <location>
        <begin position="247"/>
        <end position="275"/>
    </location>
</feature>
<dbReference type="InterPro" id="IPR050204">
    <property type="entry name" value="AraC_XylS_family_regulators"/>
</dbReference>
<dbReference type="InterPro" id="IPR018062">
    <property type="entry name" value="HTH_AraC-typ_CS"/>
</dbReference>
<evidence type="ECO:0000256" key="2">
    <source>
        <dbReference type="ARBA" id="ARBA00023125"/>
    </source>
</evidence>
<dbReference type="PROSITE" id="PS00041">
    <property type="entry name" value="HTH_ARAC_FAMILY_1"/>
    <property type="match status" value="1"/>
</dbReference>
<keyword evidence="1" id="KW-0805">Transcription regulation</keyword>
<dbReference type="Proteomes" id="UP000181951">
    <property type="component" value="Unassembled WGS sequence"/>
</dbReference>
<dbReference type="InterPro" id="IPR018060">
    <property type="entry name" value="HTH_AraC"/>
</dbReference>
<evidence type="ECO:0000313" key="6">
    <source>
        <dbReference type="EMBL" id="SEP06758.1"/>
    </source>
</evidence>
<dbReference type="PROSITE" id="PS01124">
    <property type="entry name" value="HTH_ARAC_FAMILY_2"/>
    <property type="match status" value="1"/>
</dbReference>
<evidence type="ECO:0000256" key="1">
    <source>
        <dbReference type="ARBA" id="ARBA00023015"/>
    </source>
</evidence>
<evidence type="ECO:0000313" key="7">
    <source>
        <dbReference type="Proteomes" id="UP000181951"/>
    </source>
</evidence>
<name>A0A1H8UW17_9ACTN</name>
<dbReference type="Pfam" id="PF20240">
    <property type="entry name" value="DUF6597"/>
    <property type="match status" value="1"/>
</dbReference>
<gene>
    <name evidence="6" type="ORF">SAMN05216267_108610</name>
</gene>
<keyword evidence="7" id="KW-1185">Reference proteome</keyword>
<dbReference type="PANTHER" id="PTHR46796:SF15">
    <property type="entry name" value="BLL1074 PROTEIN"/>
    <property type="match status" value="1"/>
</dbReference>
<dbReference type="GO" id="GO:0003700">
    <property type="term" value="F:DNA-binding transcription factor activity"/>
    <property type="evidence" value="ECO:0007669"/>
    <property type="project" value="InterPro"/>
</dbReference>
<keyword evidence="3" id="KW-0804">Transcription</keyword>
<evidence type="ECO:0000256" key="3">
    <source>
        <dbReference type="ARBA" id="ARBA00023163"/>
    </source>
</evidence>
<dbReference type="Gene3D" id="1.10.10.60">
    <property type="entry name" value="Homeodomain-like"/>
    <property type="match status" value="1"/>
</dbReference>
<sequence>MAYPGGAHLAGPRRTRDHARMGDYREWAAGATPGVTVWSRPGGTGRYRVLPDGCMDIVWHDGTLLVAGPDTVAHVAHDPEDSHYAGLRFAPGVGPAVLGAPARELRDLRVPLDALWPGARVRELAGRAADEGPAAALEAWAAARFRAMAPADPVPGAVAAALAAGGTVSAVAAGTGLGERQLRRRCEAAFGYGPKTLARVLRLQRALALARAGTPFAEVAAEAGFADQPHLAREVRALAGVPLGELLRPPAAGDAPSQDAANRSTALPSGSRTTA</sequence>